<keyword evidence="1" id="KW-0343">GTPase activation</keyword>
<dbReference type="SUPFAM" id="SSF48350">
    <property type="entry name" value="GTPase activation domain, GAP"/>
    <property type="match status" value="1"/>
</dbReference>
<feature type="region of interest" description="Disordered" evidence="3">
    <location>
        <begin position="567"/>
        <end position="586"/>
    </location>
</feature>
<evidence type="ECO:0000259" key="4">
    <source>
        <dbReference type="PROSITE" id="PS50238"/>
    </source>
</evidence>
<dbReference type="PROSITE" id="PS50238">
    <property type="entry name" value="RHOGAP"/>
    <property type="match status" value="1"/>
</dbReference>
<feature type="compositionally biased region" description="Polar residues" evidence="3">
    <location>
        <begin position="853"/>
        <end position="870"/>
    </location>
</feature>
<dbReference type="SMART" id="SM00234">
    <property type="entry name" value="START"/>
    <property type="match status" value="1"/>
</dbReference>
<dbReference type="Pfam" id="PF01852">
    <property type="entry name" value="START"/>
    <property type="match status" value="1"/>
</dbReference>
<reference evidence="6 7" key="1">
    <citation type="journal article" date="2014" name="Nat. Genet.">
        <title>Genome and transcriptome of the porcine whipworm Trichuris suis.</title>
        <authorList>
            <person name="Jex A.R."/>
            <person name="Nejsum P."/>
            <person name="Schwarz E.M."/>
            <person name="Hu L."/>
            <person name="Young N.D."/>
            <person name="Hall R.S."/>
            <person name="Korhonen P.K."/>
            <person name="Liao S."/>
            <person name="Thamsborg S."/>
            <person name="Xia J."/>
            <person name="Xu P."/>
            <person name="Wang S."/>
            <person name="Scheerlinck J.P."/>
            <person name="Hofmann A."/>
            <person name="Sternberg P.W."/>
            <person name="Wang J."/>
            <person name="Gasser R.B."/>
        </authorList>
    </citation>
    <scope>NUCLEOTIDE SEQUENCE [LARGE SCALE GENOMIC DNA]</scope>
    <source>
        <strain evidence="6">DCEP-RM93M</strain>
    </source>
</reference>
<dbReference type="PANTHER" id="PTHR12659">
    <property type="entry name" value="RHO-TYPE GTPASE ACTIVATING PROTEIN"/>
    <property type="match status" value="1"/>
</dbReference>
<feature type="compositionally biased region" description="Polar residues" evidence="3">
    <location>
        <begin position="576"/>
        <end position="586"/>
    </location>
</feature>
<keyword evidence="7" id="KW-1185">Reference proteome</keyword>
<evidence type="ECO:0000313" key="7">
    <source>
        <dbReference type="Proteomes" id="UP000030764"/>
    </source>
</evidence>
<evidence type="ECO:0000256" key="1">
    <source>
        <dbReference type="ARBA" id="ARBA00022468"/>
    </source>
</evidence>
<dbReference type="InterPro" id="IPR023393">
    <property type="entry name" value="START-like_dom_sf"/>
</dbReference>
<feature type="region of interest" description="Disordered" evidence="3">
    <location>
        <begin position="799"/>
        <end position="912"/>
    </location>
</feature>
<dbReference type="GO" id="GO:0007165">
    <property type="term" value="P:signal transduction"/>
    <property type="evidence" value="ECO:0007669"/>
    <property type="project" value="InterPro"/>
</dbReference>
<dbReference type="GO" id="GO:0035023">
    <property type="term" value="P:regulation of Rho protein signal transduction"/>
    <property type="evidence" value="ECO:0007669"/>
    <property type="project" value="TreeGrafter"/>
</dbReference>
<feature type="compositionally biased region" description="Basic and acidic residues" evidence="3">
    <location>
        <begin position="801"/>
        <end position="825"/>
    </location>
</feature>
<feature type="compositionally biased region" description="Polar residues" evidence="3">
    <location>
        <begin position="698"/>
        <end position="711"/>
    </location>
</feature>
<dbReference type="EMBL" id="KL363247">
    <property type="protein sequence ID" value="KFD50826.1"/>
    <property type="molecule type" value="Genomic_DNA"/>
</dbReference>
<accession>A0A085M0T0</accession>
<feature type="domain" description="START" evidence="5">
    <location>
        <begin position="1245"/>
        <end position="1416"/>
    </location>
</feature>
<evidence type="ECO:0008006" key="8">
    <source>
        <dbReference type="Google" id="ProtNLM"/>
    </source>
</evidence>
<proteinExistence type="predicted"/>
<feature type="region of interest" description="Disordered" evidence="3">
    <location>
        <begin position="656"/>
        <end position="717"/>
    </location>
</feature>
<sequence length="1435" mass="158587">MIFNFSRFQLFPYVALHHSAPMQPYPIGLIALAARLVTSDSAKHIYICFKMVAPLESLPNEGKRIRCKTATEAGVVPCCHATGQQKMAIGQVPKPAPRKRNQWKREAEKTQSAVARVGREVKHKSVDSIAYLVNGSGLSPVARRHASASSLLITGSSSPSSPDQFFLPEAPVHCTSSPCANQKAKRQRTLSGCRSVSLRKMASSGLSEFHANDERPLELQALSAILLYEAQSLPNCYFSSDSLGSSPTSANSSSIRMEFEIACAALHLMRTNLARSGHSAEDELSSASVLSEKSYTNKCASTRQQGYRRLRKKSFSQTGPLTDLGTLDDKYWLQQTMPWCTRRQSPTEMSTGPICASFGAFEHLRCDPLSLSFIDDGDDEEEQPGKAQLRHISDDIAKLQLLLGQPSDNGSSAKIPTTPKSPLSLRSVRGVVDRLIKQVELQIPRSKKVTANWNGLEDKTVLASEPEKALEDACTQTSPLSMSCSSSFSWRSERAFPTGAQKENFTSKEESKEGPSSSSSSSVYSFSSASDAPNVLTNSFNQLADGGQSVKWPLTSRCQQSSVRRKSFLSDSSSSNDCATKNPSANQNASYHLRADEKSQFGAKLNSQAAFEEGLRLLLLASASGFDDPKFADILSAIEPFAADLDLDRPIADGDDANVSLKSASSPSPSPPCDQSFQRDVMLPNMSGADLVPKSDSQEMSSLTASTSSPETPGRSLNAKGRRRLLGHLFPIGTSVDGSGPSSSFATCFSDPCLKTPDYAVDPKSSPNWAVGPRTWGPKIKSMAREGVGNFATKLQLKQFYRPDRRTSSMESKTKEVEPTAEKPSSESLSPASTRRTRSSSNELNEEKATGNKLAQKSFPSPLQKSSMKSSRWLRREKSLVGERHRPSARVETKLGRSKSLSSRKTPTYDRDDVQVELSTKRPTAIASLSVSQMAVARKYALLYLSCSLERSMPLVKPSAFNFGVQQFFKRKKSPEPTQPAGEGELIFGAPLTAIAKWYGQPLPQCIQSCMRYVEANAAGSVGVFRKSGVRSRIQRLKAVCDSHDSIDFASFQVWDVADVIKLYFRELPEPLLTNSLSETFLYISLFLPERSKIDAIRKAVLLLPDENCQVLYALVHLLNTVAKYSATNQMDADNLAICFAPTLFYIRSMATTYPNWRRKTITSGFPSEKELKENRAAQAALAIMIKQRDKVFHVSEDVAKCIFTKNLNEALPRLATSDQGAKFDIAKHYDVCCGSLIKEHADKWRGWSTEGNYYGAEVSTKRAADTYPLKMWRCWTEVQAPPKEVLFRILCERNLWDVNMGCSRVLKKIRKRCDVFQYTFVQMPPLPCTEFCVLRIWETDMPEFRGGCVLVEFSVDHQPAEPVGEVQANVFASRYVIEPAGRGRSRLTHISRIDLRGRSKAWYTLNFGPMCARQIAQIRDSFLLKVTHGPETNL</sequence>
<feature type="domain" description="Rho-GAP" evidence="4">
    <location>
        <begin position="990"/>
        <end position="1193"/>
    </location>
</feature>
<evidence type="ECO:0000256" key="3">
    <source>
        <dbReference type="SAM" id="MobiDB-lite"/>
    </source>
</evidence>
<dbReference type="GO" id="GO:0008289">
    <property type="term" value="F:lipid binding"/>
    <property type="evidence" value="ECO:0007669"/>
    <property type="project" value="InterPro"/>
</dbReference>
<evidence type="ECO:0000313" key="6">
    <source>
        <dbReference type="EMBL" id="KFD50826.1"/>
    </source>
</evidence>
<feature type="compositionally biased region" description="Low complexity" evidence="3">
    <location>
        <begin position="514"/>
        <end position="524"/>
    </location>
</feature>
<dbReference type="Proteomes" id="UP000030764">
    <property type="component" value="Unassembled WGS sequence"/>
</dbReference>
<dbReference type="Pfam" id="PF00620">
    <property type="entry name" value="RhoGAP"/>
    <property type="match status" value="1"/>
</dbReference>
<protein>
    <recommendedName>
        <fullName evidence="8">Rho-GAP domain-containing protein</fullName>
    </recommendedName>
</protein>
<evidence type="ECO:0000259" key="5">
    <source>
        <dbReference type="PROSITE" id="PS50848"/>
    </source>
</evidence>
<dbReference type="InterPro" id="IPR002913">
    <property type="entry name" value="START_lipid-bd_dom"/>
</dbReference>
<dbReference type="Gene3D" id="3.30.530.20">
    <property type="match status" value="1"/>
</dbReference>
<dbReference type="SMART" id="SM00324">
    <property type="entry name" value="RhoGAP"/>
    <property type="match status" value="1"/>
</dbReference>
<dbReference type="Gene3D" id="1.10.555.10">
    <property type="entry name" value="Rho GTPase activation protein"/>
    <property type="match status" value="1"/>
</dbReference>
<dbReference type="GO" id="GO:0030036">
    <property type="term" value="P:actin cytoskeleton organization"/>
    <property type="evidence" value="ECO:0007669"/>
    <property type="project" value="TreeGrafter"/>
</dbReference>
<dbReference type="GO" id="GO:0005096">
    <property type="term" value="F:GTPase activator activity"/>
    <property type="evidence" value="ECO:0007669"/>
    <property type="project" value="UniProtKB-KW"/>
</dbReference>
<dbReference type="PANTHER" id="PTHR12659:SF7">
    <property type="entry name" value="CROSSVEINLESS C, ISOFORM C"/>
    <property type="match status" value="1"/>
</dbReference>
<dbReference type="SUPFAM" id="SSF55961">
    <property type="entry name" value="Bet v1-like"/>
    <property type="match status" value="1"/>
</dbReference>
<name>A0A085M0T0_9BILA</name>
<feature type="region of interest" description="Disordered" evidence="3">
    <location>
        <begin position="499"/>
        <end position="524"/>
    </location>
</feature>
<dbReference type="InterPro" id="IPR008936">
    <property type="entry name" value="Rho_GTPase_activation_prot"/>
</dbReference>
<dbReference type="InterPro" id="IPR000198">
    <property type="entry name" value="RhoGAP_dom"/>
</dbReference>
<evidence type="ECO:0000256" key="2">
    <source>
        <dbReference type="ARBA" id="ARBA00022553"/>
    </source>
</evidence>
<organism evidence="6 7">
    <name type="scientific">Trichuris suis</name>
    <name type="common">pig whipworm</name>
    <dbReference type="NCBI Taxonomy" id="68888"/>
    <lineage>
        <taxon>Eukaryota</taxon>
        <taxon>Metazoa</taxon>
        <taxon>Ecdysozoa</taxon>
        <taxon>Nematoda</taxon>
        <taxon>Enoplea</taxon>
        <taxon>Dorylaimia</taxon>
        <taxon>Trichinellida</taxon>
        <taxon>Trichuridae</taxon>
        <taxon>Trichuris</taxon>
    </lineage>
</organism>
<feature type="compositionally biased region" description="Basic and acidic residues" evidence="3">
    <location>
        <begin position="874"/>
        <end position="895"/>
    </location>
</feature>
<keyword evidence="2" id="KW-0597">Phosphoprotein</keyword>
<feature type="region of interest" description="Disordered" evidence="3">
    <location>
        <begin position="93"/>
        <end position="114"/>
    </location>
</feature>
<dbReference type="PROSITE" id="PS50848">
    <property type="entry name" value="START"/>
    <property type="match status" value="1"/>
</dbReference>
<gene>
    <name evidence="6" type="ORF">M513_08264</name>
</gene>